<dbReference type="EMBL" id="FRCF01000002">
    <property type="protein sequence ID" value="SHL42963.1"/>
    <property type="molecule type" value="Genomic_DNA"/>
</dbReference>
<sequence>MTILVKYSDTKNNKTMYHLVNDSSDTEHIKEHYMKKVSRCDDPAYNMMEIIYPYHTERIKIYELNYRRPS</sequence>
<keyword evidence="2" id="KW-1185">Reference proteome</keyword>
<organism evidence="1 2">
    <name type="scientific">Lacicoccus alkaliphilus DSM 16010</name>
    <dbReference type="NCBI Taxonomy" id="1123231"/>
    <lineage>
        <taxon>Bacteria</taxon>
        <taxon>Bacillati</taxon>
        <taxon>Bacillota</taxon>
        <taxon>Bacilli</taxon>
        <taxon>Bacillales</taxon>
        <taxon>Salinicoccaceae</taxon>
        <taxon>Lacicoccus</taxon>
    </lineage>
</organism>
<dbReference type="Proteomes" id="UP000184206">
    <property type="component" value="Unassembled WGS sequence"/>
</dbReference>
<proteinExistence type="predicted"/>
<accession>A0A1M7AJK1</accession>
<name>A0A1M7AJK1_9BACL</name>
<gene>
    <name evidence="1" type="ORF">SAMN02745189_00178</name>
</gene>
<evidence type="ECO:0000313" key="1">
    <source>
        <dbReference type="EMBL" id="SHL42963.1"/>
    </source>
</evidence>
<reference evidence="1 2" key="1">
    <citation type="submission" date="2016-11" db="EMBL/GenBank/DDBJ databases">
        <authorList>
            <person name="Jaros S."/>
            <person name="Januszkiewicz K."/>
            <person name="Wedrychowicz H."/>
        </authorList>
    </citation>
    <scope>NUCLEOTIDE SEQUENCE [LARGE SCALE GENOMIC DNA]</scope>
    <source>
        <strain evidence="1 2">DSM 16010</strain>
    </source>
</reference>
<dbReference type="STRING" id="1123231.SAMN02745189_00178"/>
<evidence type="ECO:0000313" key="2">
    <source>
        <dbReference type="Proteomes" id="UP000184206"/>
    </source>
</evidence>
<protein>
    <submittedName>
        <fullName evidence="1">Uncharacterized protein</fullName>
    </submittedName>
</protein>
<dbReference type="AlphaFoldDB" id="A0A1M7AJK1"/>